<dbReference type="EMBL" id="JADOXO010000017">
    <property type="protein sequence ID" value="KAF9819557.1"/>
    <property type="molecule type" value="Genomic_DNA"/>
</dbReference>
<accession>A0A8H7U5B0</accession>
<proteinExistence type="predicted"/>
<gene>
    <name evidence="1" type="ORF">IEO21_02021</name>
</gene>
<name>A0A8H7U5B0_9APHY</name>
<protein>
    <submittedName>
        <fullName evidence="1">Uncharacterized protein</fullName>
    </submittedName>
</protein>
<evidence type="ECO:0000313" key="1">
    <source>
        <dbReference type="EMBL" id="KAF9819557.1"/>
    </source>
</evidence>
<dbReference type="AlphaFoldDB" id="A0A8H7U5B0"/>
<dbReference type="Proteomes" id="UP000639403">
    <property type="component" value="Unassembled WGS sequence"/>
</dbReference>
<sequence>MRHRLHSHRFETLSLVGEDRGSRCLLADCSLYRKEYISRGFENALPLSTYGPSSRNPAVAVAVSL</sequence>
<evidence type="ECO:0000313" key="2">
    <source>
        <dbReference type="Proteomes" id="UP000639403"/>
    </source>
</evidence>
<reference evidence="1" key="1">
    <citation type="submission" date="2020-11" db="EMBL/GenBank/DDBJ databases">
        <authorList>
            <person name="Koelle M."/>
            <person name="Horta M.A.C."/>
            <person name="Nowrousian M."/>
            <person name="Ohm R.A."/>
            <person name="Benz P."/>
            <person name="Pilgard A."/>
        </authorList>
    </citation>
    <scope>NUCLEOTIDE SEQUENCE</scope>
    <source>
        <strain evidence="1">FPRL280</strain>
    </source>
</reference>
<reference evidence="1" key="2">
    <citation type="journal article" name="Front. Microbiol.">
        <title>Degradative Capacity of Two Strains of Rhodonia placenta: From Phenotype to Genotype.</title>
        <authorList>
            <person name="Kolle M."/>
            <person name="Horta M.A.C."/>
            <person name="Nowrousian M."/>
            <person name="Ohm R.A."/>
            <person name="Benz J.P."/>
            <person name="Pilgard A."/>
        </authorList>
    </citation>
    <scope>NUCLEOTIDE SEQUENCE</scope>
    <source>
        <strain evidence="1">FPRL280</strain>
    </source>
</reference>
<comment type="caution">
    <text evidence="1">The sequence shown here is derived from an EMBL/GenBank/DDBJ whole genome shotgun (WGS) entry which is preliminary data.</text>
</comment>
<organism evidence="1 2">
    <name type="scientific">Rhodonia placenta</name>
    <dbReference type="NCBI Taxonomy" id="104341"/>
    <lineage>
        <taxon>Eukaryota</taxon>
        <taxon>Fungi</taxon>
        <taxon>Dikarya</taxon>
        <taxon>Basidiomycota</taxon>
        <taxon>Agaricomycotina</taxon>
        <taxon>Agaricomycetes</taxon>
        <taxon>Polyporales</taxon>
        <taxon>Adustoporiaceae</taxon>
        <taxon>Rhodonia</taxon>
    </lineage>
</organism>